<dbReference type="PROSITE" id="PS50244">
    <property type="entry name" value="S5A_REDUCTASE"/>
    <property type="match status" value="1"/>
</dbReference>
<evidence type="ECO:0000256" key="9">
    <source>
        <dbReference type="RuleBase" id="RU367081"/>
    </source>
</evidence>
<feature type="domain" description="3-oxo-5-alpha-steroid 4-dehydrogenase C-terminal" evidence="10">
    <location>
        <begin position="190"/>
        <end position="305"/>
    </location>
</feature>
<feature type="transmembrane region" description="Helical" evidence="9">
    <location>
        <begin position="190"/>
        <end position="215"/>
    </location>
</feature>
<protein>
    <recommendedName>
        <fullName evidence="7 9">Polyprenal reductase</fullName>
        <ecNumber evidence="2 9">1.3.1.94</ecNumber>
    </recommendedName>
</protein>
<feature type="transmembrane region" description="Helical" evidence="9">
    <location>
        <begin position="66"/>
        <end position="88"/>
    </location>
</feature>
<sequence length="305" mass="35733">MLNVLDFVFLNLAISVTFTGVLIKKFGDYVPAFIKKSFSYGSFAYQGSEANFLQIIEIPKAYYRHFYLFSSIFSVLSLFYMIFVYFLGFSVNEYLFTALNYILLEDQTPVSITAALLALSLLTLQCLRRLYETYYLQVFAKSSKMNISHYFAGIIHYFACIVVCVGQAPLFCGSQNREKVTWIDTKTTILFVPCTLIFLWCWYEQYQTNIIFAYLRKDKKSNKIVTEDHRVPNGRMFKYVSSPHRMCEIIMYTVLVFLITTKTFVCIYLWVLSNQIQTGIHAHEWYKKTFKNYPAKRTAVFPYVL</sequence>
<gene>
    <name evidence="12" type="primary">LOC114244031</name>
</gene>
<comment type="pathway">
    <text evidence="9">Protein modification; protein glycosylation.</text>
</comment>
<comment type="function">
    <text evidence="9">Plays a key role in early steps of protein N-linked glycosylation by being involved in the conversion of polyprenol into dolichol. Acts as a polyprenal reductase that mediates the reduction of polyprenal into dolichal in a NADP-dependent mechanism. Dolichols are required for the synthesis of dolichol-linked monosaccharides and the oligosaccharide precursor used for N-glycosylation.</text>
</comment>
<organism evidence="11 12">
    <name type="scientific">Bombyx mandarina</name>
    <name type="common">Wild silk moth</name>
    <name type="synonym">Wild silkworm</name>
    <dbReference type="NCBI Taxonomy" id="7092"/>
    <lineage>
        <taxon>Eukaryota</taxon>
        <taxon>Metazoa</taxon>
        <taxon>Ecdysozoa</taxon>
        <taxon>Arthropoda</taxon>
        <taxon>Hexapoda</taxon>
        <taxon>Insecta</taxon>
        <taxon>Pterygota</taxon>
        <taxon>Neoptera</taxon>
        <taxon>Endopterygota</taxon>
        <taxon>Lepidoptera</taxon>
        <taxon>Glossata</taxon>
        <taxon>Ditrysia</taxon>
        <taxon>Bombycoidea</taxon>
        <taxon>Bombycidae</taxon>
        <taxon>Bombycinae</taxon>
        <taxon>Bombyx</taxon>
    </lineage>
</organism>
<dbReference type="Pfam" id="PF02544">
    <property type="entry name" value="Steroid_dh"/>
    <property type="match status" value="1"/>
</dbReference>
<dbReference type="GO" id="GO:0005789">
    <property type="term" value="C:endoplasmic reticulum membrane"/>
    <property type="evidence" value="ECO:0007669"/>
    <property type="project" value="UniProtKB-SubCell"/>
</dbReference>
<feature type="transmembrane region" description="Helical" evidence="9">
    <location>
        <begin position="6"/>
        <end position="23"/>
    </location>
</feature>
<evidence type="ECO:0000256" key="6">
    <source>
        <dbReference type="ARBA" id="ARBA00046320"/>
    </source>
</evidence>
<accession>A0A6J2JRA5</accession>
<evidence type="ECO:0000259" key="10">
    <source>
        <dbReference type="Pfam" id="PF02544"/>
    </source>
</evidence>
<dbReference type="Proteomes" id="UP000504629">
    <property type="component" value="Unplaced"/>
</dbReference>
<dbReference type="PANTHER" id="PTHR14624">
    <property type="entry name" value="DFG10 PROTEIN"/>
    <property type="match status" value="1"/>
</dbReference>
<evidence type="ECO:0000256" key="1">
    <source>
        <dbReference type="ARBA" id="ARBA00004127"/>
    </source>
</evidence>
<dbReference type="RefSeq" id="XP_028031522.1">
    <property type="nucleotide sequence ID" value="XM_028175721.1"/>
</dbReference>
<reference evidence="12" key="1">
    <citation type="submission" date="2025-08" db="UniProtKB">
        <authorList>
            <consortium name="RefSeq"/>
        </authorList>
    </citation>
    <scope>IDENTIFICATION</scope>
    <source>
        <tissue evidence="12">Silk gland</tissue>
    </source>
</reference>
<dbReference type="GeneID" id="114244031"/>
<feature type="transmembrane region" description="Helical" evidence="9">
    <location>
        <begin position="249"/>
        <end position="271"/>
    </location>
</feature>
<keyword evidence="9" id="KW-0256">Endoplasmic reticulum</keyword>
<dbReference type="UniPathway" id="UPA00378"/>
<dbReference type="PANTHER" id="PTHR14624:SF0">
    <property type="entry name" value="POLYPRENOL REDUCTASE"/>
    <property type="match status" value="1"/>
</dbReference>
<dbReference type="GO" id="GO:0016095">
    <property type="term" value="P:polyprenol catabolic process"/>
    <property type="evidence" value="ECO:0007669"/>
    <property type="project" value="UniProtKB-UniRule"/>
</dbReference>
<comment type="similarity">
    <text evidence="6 9">Belongs to the steroid 5-alpha reductase family. Polyprenal reductase subfamily.</text>
</comment>
<dbReference type="KEGG" id="bman:114244031"/>
<dbReference type="OrthoDB" id="5788137at2759"/>
<dbReference type="AlphaFoldDB" id="A0A6J2JRA5"/>
<evidence type="ECO:0000256" key="8">
    <source>
        <dbReference type="ARBA" id="ARBA00049427"/>
    </source>
</evidence>
<dbReference type="InterPro" id="IPR039698">
    <property type="entry name" value="Dfg10/SRD5A3"/>
</dbReference>
<dbReference type="GO" id="GO:0003865">
    <property type="term" value="F:3-oxo-5-alpha-steroid 4-dehydrogenase activity"/>
    <property type="evidence" value="ECO:0007669"/>
    <property type="project" value="TreeGrafter"/>
</dbReference>
<dbReference type="GO" id="GO:0160198">
    <property type="term" value="F:polyprenal reductase activity"/>
    <property type="evidence" value="ECO:0007669"/>
    <property type="project" value="UniProtKB-EC"/>
</dbReference>
<keyword evidence="4 9" id="KW-1133">Transmembrane helix</keyword>
<keyword evidence="9" id="KW-0560">Oxidoreductase</keyword>
<dbReference type="InterPro" id="IPR001104">
    <property type="entry name" value="3-oxo-5_a-steroid_4-DH_C"/>
</dbReference>
<evidence type="ECO:0000256" key="7">
    <source>
        <dbReference type="ARBA" id="ARBA00047186"/>
    </source>
</evidence>
<name>A0A6J2JRA5_BOMMA</name>
<feature type="transmembrane region" description="Helical" evidence="9">
    <location>
        <begin position="108"/>
        <end position="127"/>
    </location>
</feature>
<evidence type="ECO:0000256" key="3">
    <source>
        <dbReference type="ARBA" id="ARBA00022692"/>
    </source>
</evidence>
<keyword evidence="11" id="KW-1185">Reference proteome</keyword>
<dbReference type="GO" id="GO:0006488">
    <property type="term" value="P:dolichol-linked oligosaccharide biosynthetic process"/>
    <property type="evidence" value="ECO:0007669"/>
    <property type="project" value="UniProtKB-UniRule"/>
</dbReference>
<dbReference type="GO" id="GO:0102389">
    <property type="term" value="F:polyprenol reductase activity"/>
    <property type="evidence" value="ECO:0007669"/>
    <property type="project" value="UniProtKB-UniRule"/>
</dbReference>
<comment type="subcellular location">
    <subcellularLocation>
        <location evidence="1">Endomembrane system</location>
        <topology evidence="1">Multi-pass membrane protein</topology>
    </subcellularLocation>
    <subcellularLocation>
        <location evidence="9">Endoplasmic reticulum membrane</location>
    </subcellularLocation>
</comment>
<proteinExistence type="inferred from homology"/>
<feature type="transmembrane region" description="Helical" evidence="9">
    <location>
        <begin position="147"/>
        <end position="170"/>
    </location>
</feature>
<keyword evidence="5 9" id="KW-0472">Membrane</keyword>
<dbReference type="EC" id="1.3.1.94" evidence="2 9"/>
<evidence type="ECO:0000313" key="11">
    <source>
        <dbReference type="Proteomes" id="UP000504629"/>
    </source>
</evidence>
<comment type="catalytic activity">
    <reaction evidence="8 9">
        <text>a di-trans,poly-cis-dolichal + NADP(+) = a di-trans,poly-cis-polyprenal + NADPH + H(+)</text>
        <dbReference type="Rhea" id="RHEA:80727"/>
        <dbReference type="Rhea" id="RHEA-COMP:19536"/>
        <dbReference type="Rhea" id="RHEA-COMP:19537"/>
        <dbReference type="ChEBI" id="CHEBI:15378"/>
        <dbReference type="ChEBI" id="CHEBI:57783"/>
        <dbReference type="ChEBI" id="CHEBI:58349"/>
        <dbReference type="ChEBI" id="CHEBI:231623"/>
        <dbReference type="ChEBI" id="CHEBI:231637"/>
        <dbReference type="EC" id="1.3.1.94"/>
    </reaction>
    <physiologicalReaction direction="right-to-left" evidence="8 9">
        <dbReference type="Rhea" id="RHEA:80729"/>
    </physiologicalReaction>
</comment>
<keyword evidence="9" id="KW-0521">NADP</keyword>
<evidence type="ECO:0000256" key="2">
    <source>
        <dbReference type="ARBA" id="ARBA00012522"/>
    </source>
</evidence>
<keyword evidence="3 9" id="KW-0812">Transmembrane</keyword>
<evidence type="ECO:0000313" key="12">
    <source>
        <dbReference type="RefSeq" id="XP_028031522.1"/>
    </source>
</evidence>
<evidence type="ECO:0000256" key="4">
    <source>
        <dbReference type="ARBA" id="ARBA00022989"/>
    </source>
</evidence>
<evidence type="ECO:0000256" key="5">
    <source>
        <dbReference type="ARBA" id="ARBA00023136"/>
    </source>
</evidence>